<evidence type="ECO:0000256" key="4">
    <source>
        <dbReference type="ARBA" id="ARBA00022500"/>
    </source>
</evidence>
<keyword evidence="2" id="KW-1003">Cell membrane</keyword>
<dbReference type="PANTHER" id="PTHR32089:SF120">
    <property type="entry name" value="METHYL-ACCEPTING CHEMOTAXIS PROTEIN TLPQ"/>
    <property type="match status" value="1"/>
</dbReference>
<dbReference type="Pfam" id="PF00672">
    <property type="entry name" value="HAMP"/>
    <property type="match status" value="1"/>
</dbReference>
<dbReference type="InterPro" id="IPR032255">
    <property type="entry name" value="HBM"/>
</dbReference>
<evidence type="ECO:0000256" key="3">
    <source>
        <dbReference type="ARBA" id="ARBA00022481"/>
    </source>
</evidence>
<keyword evidence="4" id="KW-0145">Chemotaxis</keyword>
<evidence type="ECO:0000259" key="14">
    <source>
        <dbReference type="PROSITE" id="PS50885"/>
    </source>
</evidence>
<name>A0ABY0W841_9PSED</name>
<keyword evidence="16" id="KW-1185">Reference proteome</keyword>
<evidence type="ECO:0000256" key="1">
    <source>
        <dbReference type="ARBA" id="ARBA00004236"/>
    </source>
</evidence>
<dbReference type="SUPFAM" id="SSF58104">
    <property type="entry name" value="Methyl-accepting chemotaxis protein (MCP) signaling domain"/>
    <property type="match status" value="1"/>
</dbReference>
<feature type="coiled-coil region" evidence="11">
    <location>
        <begin position="574"/>
        <end position="601"/>
    </location>
</feature>
<dbReference type="PROSITE" id="PS50111">
    <property type="entry name" value="CHEMOTAXIS_TRANSDUC_2"/>
    <property type="match status" value="1"/>
</dbReference>
<keyword evidence="6 12" id="KW-1133">Transmembrane helix</keyword>
<evidence type="ECO:0000256" key="8">
    <source>
        <dbReference type="ARBA" id="ARBA00023224"/>
    </source>
</evidence>
<dbReference type="Pfam" id="PF00015">
    <property type="entry name" value="MCPsignal"/>
    <property type="match status" value="1"/>
</dbReference>
<keyword evidence="11" id="KW-0175">Coiled coil</keyword>
<dbReference type="PROSITE" id="PS50885">
    <property type="entry name" value="HAMP"/>
    <property type="match status" value="2"/>
</dbReference>
<dbReference type="EMBL" id="LT629800">
    <property type="protein sequence ID" value="SDU85922.1"/>
    <property type="molecule type" value="Genomic_DNA"/>
</dbReference>
<evidence type="ECO:0000313" key="16">
    <source>
        <dbReference type="Proteomes" id="UP000199620"/>
    </source>
</evidence>
<dbReference type="InterPro" id="IPR004089">
    <property type="entry name" value="MCPsignal_dom"/>
</dbReference>
<dbReference type="SMART" id="SM01358">
    <property type="entry name" value="HBM"/>
    <property type="match status" value="1"/>
</dbReference>
<evidence type="ECO:0000256" key="11">
    <source>
        <dbReference type="SAM" id="Coils"/>
    </source>
</evidence>
<reference evidence="15 16" key="1">
    <citation type="submission" date="2016-10" db="EMBL/GenBank/DDBJ databases">
        <authorList>
            <person name="Varghese N."/>
            <person name="Submissions S."/>
        </authorList>
    </citation>
    <scope>NUCLEOTIDE SEQUENCE [LARGE SCALE GENOMIC DNA]</scope>
    <source>
        <strain evidence="15 16">BS2771</strain>
    </source>
</reference>
<feature type="domain" description="Methyl-accepting transducer" evidence="13">
    <location>
        <begin position="374"/>
        <end position="610"/>
    </location>
</feature>
<dbReference type="PANTHER" id="PTHR32089">
    <property type="entry name" value="METHYL-ACCEPTING CHEMOTAXIS PROTEIN MCPB"/>
    <property type="match status" value="1"/>
</dbReference>
<accession>A0ABY0W841</accession>
<evidence type="ECO:0000256" key="5">
    <source>
        <dbReference type="ARBA" id="ARBA00022692"/>
    </source>
</evidence>
<evidence type="ECO:0000256" key="12">
    <source>
        <dbReference type="SAM" id="Phobius"/>
    </source>
</evidence>
<evidence type="ECO:0000256" key="10">
    <source>
        <dbReference type="PROSITE-ProRule" id="PRU00284"/>
    </source>
</evidence>
<keyword evidence="8 10" id="KW-0807">Transducer</keyword>
<dbReference type="Gene3D" id="6.10.340.10">
    <property type="match status" value="1"/>
</dbReference>
<dbReference type="CDD" id="cd06225">
    <property type="entry name" value="HAMP"/>
    <property type="match status" value="1"/>
</dbReference>
<feature type="domain" description="HAMP" evidence="14">
    <location>
        <begin position="317"/>
        <end position="369"/>
    </location>
</feature>
<organism evidence="15 16">
    <name type="scientific">Pseudomonas brenneri</name>
    <dbReference type="NCBI Taxonomy" id="129817"/>
    <lineage>
        <taxon>Bacteria</taxon>
        <taxon>Pseudomonadati</taxon>
        <taxon>Pseudomonadota</taxon>
        <taxon>Gammaproteobacteria</taxon>
        <taxon>Pseudomonadales</taxon>
        <taxon>Pseudomonadaceae</taxon>
        <taxon>Pseudomonas</taxon>
    </lineage>
</organism>
<evidence type="ECO:0000256" key="9">
    <source>
        <dbReference type="ARBA" id="ARBA00029447"/>
    </source>
</evidence>
<keyword evidence="3" id="KW-0488">Methylation</keyword>
<proteinExistence type="inferred from homology"/>
<evidence type="ECO:0000259" key="13">
    <source>
        <dbReference type="PROSITE" id="PS50111"/>
    </source>
</evidence>
<comment type="similarity">
    <text evidence="9">Belongs to the methyl-accepting chemotaxis (MCP) protein family.</text>
</comment>
<protein>
    <submittedName>
        <fullName evidence="15">Methyl-accepting chemotaxis protein</fullName>
    </submittedName>
</protein>
<evidence type="ECO:0000256" key="2">
    <source>
        <dbReference type="ARBA" id="ARBA00022475"/>
    </source>
</evidence>
<evidence type="ECO:0000256" key="7">
    <source>
        <dbReference type="ARBA" id="ARBA00023136"/>
    </source>
</evidence>
<evidence type="ECO:0000313" key="15">
    <source>
        <dbReference type="EMBL" id="SDU85922.1"/>
    </source>
</evidence>
<dbReference type="Gene3D" id="1.10.287.950">
    <property type="entry name" value="Methyl-accepting chemotaxis protein"/>
    <property type="match status" value="1"/>
</dbReference>
<comment type="subcellular location">
    <subcellularLocation>
        <location evidence="1">Cell membrane</location>
    </subcellularLocation>
</comment>
<dbReference type="SMART" id="SM00283">
    <property type="entry name" value="MA"/>
    <property type="match status" value="1"/>
</dbReference>
<dbReference type="InterPro" id="IPR003660">
    <property type="entry name" value="HAMP_dom"/>
</dbReference>
<keyword evidence="7 12" id="KW-0472">Membrane</keyword>
<feature type="transmembrane region" description="Helical" evidence="12">
    <location>
        <begin position="295"/>
        <end position="315"/>
    </location>
</feature>
<keyword evidence="5 12" id="KW-0812">Transmembrane</keyword>
<gene>
    <name evidence="15" type="ORF">SAMN04490181_0632</name>
</gene>
<sequence>MISAVQRRFANLGLARKLALGFALVLLLTALVAAIGVWSLQSVGQRFVGLKGMSSLNQGLLNVRLIEQEYALRTDAKSVETLHERVDSLVAEALALDMTEVEQALGAYRKAFDEFVELTQAKDLALEMASWSVSSVANNLDVLQAGLADDGAYGLKESQGREGGEFIEQAGQVGQVSRLMLQAMNEARVRLDQSRKGDEDSAGQGRIEQADQALAQAEQLKTLVKDPGYQTVLNEVVGHIGAFSEKLTEYTGLLAQEKIVYQQLHERAAQVVSQVNQAYATQDQSMQAQLAKSSLLIIVSSALALLVGVIAAWVITRLIVMPLRSVITVARQIAAGDLSGRMEVSRQDEMGQLMQAMQQMGGGLSNMVSGLQAGIEQLASSAQSLSSVTEQTNIEVSSQKEETEQVATAMNQMAATVHDVARNAEQAAQAAQTADDKVDSGQQVVRQSLQRIELLASSATSASSSIESLSAEIQNIGSVLEVIKSVAEQTNLLALNAAIEAARAGEQGRGFAVVADEVRALARRTQQSTEEIERLVSTLRSAAQSSVRDIQHSGELVKLAVSDALETESALGSIAAAVSLIQQMNQQIAAAAEQQSSVAEEINRSVTSIRTSADQSALSMQGNAASSVELAQLGAQLKGMVGHFRLWSGVSGQEGQQRPVDELGVFPAGDMPSVRDQHPWAADQLGHFLGFCRWARLVLVAAHHQRGVGRQAAQPF</sequence>
<dbReference type="SMART" id="SM00304">
    <property type="entry name" value="HAMP"/>
    <property type="match status" value="2"/>
</dbReference>
<feature type="domain" description="HAMP" evidence="14">
    <location>
        <begin position="371"/>
        <end position="422"/>
    </location>
</feature>
<evidence type="ECO:0000256" key="6">
    <source>
        <dbReference type="ARBA" id="ARBA00022989"/>
    </source>
</evidence>
<dbReference type="Proteomes" id="UP000199620">
    <property type="component" value="Chromosome I"/>
</dbReference>